<evidence type="ECO:0000313" key="2">
    <source>
        <dbReference type="EMBL" id="MFC5886779.1"/>
    </source>
</evidence>
<sequence length="112" mass="12161">MFDRVKVPPTYLPRRPAPPGAAGDWRDARRAAAGDVEAAAGQELQVFVLAEVRMGGAWQPAVVTAWRPLPQGRWAALTTWGPPLTTEWVLHTQRTLRPAALADGPDDADGNR</sequence>
<organism evidence="2 3">
    <name type="scientific">Kitasatospora aburaviensis</name>
    <dbReference type="NCBI Taxonomy" id="67265"/>
    <lineage>
        <taxon>Bacteria</taxon>
        <taxon>Bacillati</taxon>
        <taxon>Actinomycetota</taxon>
        <taxon>Actinomycetes</taxon>
        <taxon>Kitasatosporales</taxon>
        <taxon>Streptomycetaceae</taxon>
        <taxon>Kitasatospora</taxon>
    </lineage>
</organism>
<reference evidence="3" key="1">
    <citation type="journal article" date="2019" name="Int. J. Syst. Evol. Microbiol.">
        <title>The Global Catalogue of Microorganisms (GCM) 10K type strain sequencing project: providing services to taxonomists for standard genome sequencing and annotation.</title>
        <authorList>
            <consortium name="The Broad Institute Genomics Platform"/>
            <consortium name="The Broad Institute Genome Sequencing Center for Infectious Disease"/>
            <person name="Wu L."/>
            <person name="Ma J."/>
        </authorList>
    </citation>
    <scope>NUCLEOTIDE SEQUENCE [LARGE SCALE GENOMIC DNA]</scope>
    <source>
        <strain evidence="3">CGMCC 4.1469</strain>
    </source>
</reference>
<proteinExistence type="predicted"/>
<dbReference type="RefSeq" id="WP_345330689.1">
    <property type="nucleotide sequence ID" value="NZ_BAAAVH010000123.1"/>
</dbReference>
<protein>
    <submittedName>
        <fullName evidence="2">Uncharacterized protein</fullName>
    </submittedName>
</protein>
<evidence type="ECO:0000256" key="1">
    <source>
        <dbReference type="SAM" id="MobiDB-lite"/>
    </source>
</evidence>
<dbReference type="Proteomes" id="UP001596067">
    <property type="component" value="Unassembled WGS sequence"/>
</dbReference>
<feature type="region of interest" description="Disordered" evidence="1">
    <location>
        <begin position="1"/>
        <end position="28"/>
    </location>
</feature>
<keyword evidence="3" id="KW-1185">Reference proteome</keyword>
<name>A0ABW1F1D4_9ACTN</name>
<accession>A0ABW1F1D4</accession>
<evidence type="ECO:0000313" key="3">
    <source>
        <dbReference type="Proteomes" id="UP001596067"/>
    </source>
</evidence>
<gene>
    <name evidence="2" type="ORF">ACFP0N_17575</name>
</gene>
<dbReference type="EMBL" id="JBHSOD010000020">
    <property type="protein sequence ID" value="MFC5886779.1"/>
    <property type="molecule type" value="Genomic_DNA"/>
</dbReference>
<comment type="caution">
    <text evidence="2">The sequence shown here is derived from an EMBL/GenBank/DDBJ whole genome shotgun (WGS) entry which is preliminary data.</text>
</comment>